<organism evidence="6 7">
    <name type="scientific">Virgibacillus indicus</name>
    <dbReference type="NCBI Taxonomy" id="2024554"/>
    <lineage>
        <taxon>Bacteria</taxon>
        <taxon>Bacillati</taxon>
        <taxon>Bacillota</taxon>
        <taxon>Bacilli</taxon>
        <taxon>Bacillales</taxon>
        <taxon>Bacillaceae</taxon>
        <taxon>Virgibacillus</taxon>
    </lineage>
</organism>
<dbReference type="GO" id="GO:0005524">
    <property type="term" value="F:ATP binding"/>
    <property type="evidence" value="ECO:0007669"/>
    <property type="project" value="UniProtKB-KW"/>
</dbReference>
<evidence type="ECO:0000313" key="6">
    <source>
        <dbReference type="EMBL" id="OZU87020.1"/>
    </source>
</evidence>
<name>A0A265N4P9_9BACI</name>
<dbReference type="OrthoDB" id="9804819at2"/>
<protein>
    <recommendedName>
        <fullName evidence="5">ABC transporter domain-containing protein</fullName>
    </recommendedName>
</protein>
<comment type="similarity">
    <text evidence="1">Belongs to the ABC transporter superfamily.</text>
</comment>
<accession>A0A265N4P9</accession>
<dbReference type="GO" id="GO:0016887">
    <property type="term" value="F:ATP hydrolysis activity"/>
    <property type="evidence" value="ECO:0007669"/>
    <property type="project" value="InterPro"/>
</dbReference>
<evidence type="ECO:0000256" key="1">
    <source>
        <dbReference type="ARBA" id="ARBA00005417"/>
    </source>
</evidence>
<proteinExistence type="inferred from homology"/>
<dbReference type="SMART" id="SM00382">
    <property type="entry name" value="AAA"/>
    <property type="match status" value="1"/>
</dbReference>
<dbReference type="PROSITE" id="PS50893">
    <property type="entry name" value="ABC_TRANSPORTER_2"/>
    <property type="match status" value="1"/>
</dbReference>
<sequence>MSEAIIEVNQLTKQFKSNRAVYNADFKISKGEIFGLIGKNGAGKSTLLKMIGGLIHPSKGEIHLFDHTVKGNHTYFERMGLLIENPGFFPNYSAYKNLELIAISYGLKNRKKHIFELLELVGLDKLNKSKVKNYSMGMKQRLGIAAALLGSPDVLILDEPINGLDPQGISEIRKLILKLNIAGMTILISSHILEELSKVATKYAIIHEGEILEIISTEELLLQCEERVELEVDEANIIIPLLENDLNINNYKVLTNQMIHIYDTHVENKQIINVLVENKMAVHSITKYKQSLEQYFLQRTGREGESFD</sequence>
<dbReference type="EMBL" id="NPMS01000017">
    <property type="protein sequence ID" value="OZU87020.1"/>
    <property type="molecule type" value="Genomic_DNA"/>
</dbReference>
<evidence type="ECO:0000256" key="3">
    <source>
        <dbReference type="ARBA" id="ARBA00022741"/>
    </source>
</evidence>
<dbReference type="InterPro" id="IPR027417">
    <property type="entry name" value="P-loop_NTPase"/>
</dbReference>
<evidence type="ECO:0000256" key="4">
    <source>
        <dbReference type="ARBA" id="ARBA00022840"/>
    </source>
</evidence>
<keyword evidence="7" id="KW-1185">Reference proteome</keyword>
<comment type="caution">
    <text evidence="6">The sequence shown here is derived from an EMBL/GenBank/DDBJ whole genome shotgun (WGS) entry which is preliminary data.</text>
</comment>
<dbReference type="InterPro" id="IPR003593">
    <property type="entry name" value="AAA+_ATPase"/>
</dbReference>
<reference evidence="6 7" key="1">
    <citation type="submission" date="2017-08" db="EMBL/GenBank/DDBJ databases">
        <title>Virgibacillus indicus sp. nov. and Virgibacillus profoundi sp. nov, two moderately halophilic bacteria isolated from marine sediment by using the Microfluidic Streak Plate.</title>
        <authorList>
            <person name="Xu B."/>
            <person name="Hu B."/>
            <person name="Wang J."/>
            <person name="Zhu Y."/>
            <person name="Huang L."/>
            <person name="Du W."/>
            <person name="Huang Y."/>
        </authorList>
    </citation>
    <scope>NUCLEOTIDE SEQUENCE [LARGE SCALE GENOMIC DNA]</scope>
    <source>
        <strain evidence="6 7">IO3-P2-C2</strain>
    </source>
</reference>
<dbReference type="Pfam" id="PF00005">
    <property type="entry name" value="ABC_tran"/>
    <property type="match status" value="1"/>
</dbReference>
<evidence type="ECO:0000256" key="2">
    <source>
        <dbReference type="ARBA" id="ARBA00022448"/>
    </source>
</evidence>
<dbReference type="PANTHER" id="PTHR43335:SF8">
    <property type="entry name" value="ABC TRANSPORTER, ATP-BINDING PROTEIN"/>
    <property type="match status" value="1"/>
</dbReference>
<feature type="domain" description="ABC transporter" evidence="5">
    <location>
        <begin position="6"/>
        <end position="233"/>
    </location>
</feature>
<dbReference type="PANTHER" id="PTHR43335">
    <property type="entry name" value="ABC TRANSPORTER, ATP-BINDING PROTEIN"/>
    <property type="match status" value="1"/>
</dbReference>
<keyword evidence="3" id="KW-0547">Nucleotide-binding</keyword>
<evidence type="ECO:0000313" key="7">
    <source>
        <dbReference type="Proteomes" id="UP000216498"/>
    </source>
</evidence>
<keyword evidence="2" id="KW-0813">Transport</keyword>
<dbReference type="SUPFAM" id="SSF52540">
    <property type="entry name" value="P-loop containing nucleoside triphosphate hydrolases"/>
    <property type="match status" value="1"/>
</dbReference>
<dbReference type="Gene3D" id="3.40.50.300">
    <property type="entry name" value="P-loop containing nucleotide triphosphate hydrolases"/>
    <property type="match status" value="1"/>
</dbReference>
<dbReference type="RefSeq" id="WP_094887441.1">
    <property type="nucleotide sequence ID" value="NZ_NPMS01000017.1"/>
</dbReference>
<keyword evidence="4" id="KW-0067">ATP-binding</keyword>
<gene>
    <name evidence="6" type="ORF">CIL03_18955</name>
</gene>
<dbReference type="AlphaFoldDB" id="A0A265N4P9"/>
<dbReference type="InterPro" id="IPR003439">
    <property type="entry name" value="ABC_transporter-like_ATP-bd"/>
</dbReference>
<dbReference type="Proteomes" id="UP000216498">
    <property type="component" value="Unassembled WGS sequence"/>
</dbReference>
<evidence type="ECO:0000259" key="5">
    <source>
        <dbReference type="PROSITE" id="PS50893"/>
    </source>
</evidence>